<dbReference type="EMBL" id="BLLF01000511">
    <property type="protein sequence ID" value="GFH12511.1"/>
    <property type="molecule type" value="Genomic_DNA"/>
</dbReference>
<protein>
    <submittedName>
        <fullName evidence="2">Uncharacterized protein</fullName>
    </submittedName>
</protein>
<dbReference type="Proteomes" id="UP000485058">
    <property type="component" value="Unassembled WGS sequence"/>
</dbReference>
<feature type="region of interest" description="Disordered" evidence="1">
    <location>
        <begin position="70"/>
        <end position="98"/>
    </location>
</feature>
<sequence>MAVSLTRVMQCMHRLRQIGHVAPMPNSGIVKQLVFARGLDAAGQAVRAPCRPWVWQQLSTRQPAMYAVYAGASPQPPNEGHQQQAYQHRLPDSRKGGGVGNQVLVPDACCMQIVRITDNTAPAH</sequence>
<proteinExistence type="predicted"/>
<evidence type="ECO:0000256" key="1">
    <source>
        <dbReference type="SAM" id="MobiDB-lite"/>
    </source>
</evidence>
<evidence type="ECO:0000313" key="3">
    <source>
        <dbReference type="Proteomes" id="UP000485058"/>
    </source>
</evidence>
<evidence type="ECO:0000313" key="2">
    <source>
        <dbReference type="EMBL" id="GFH12511.1"/>
    </source>
</evidence>
<name>A0A699YSG4_HAELA</name>
<gene>
    <name evidence="2" type="ORF">HaLaN_08215</name>
</gene>
<reference evidence="2 3" key="1">
    <citation type="submission" date="2020-02" db="EMBL/GenBank/DDBJ databases">
        <title>Draft genome sequence of Haematococcus lacustris strain NIES-144.</title>
        <authorList>
            <person name="Morimoto D."/>
            <person name="Nakagawa S."/>
            <person name="Yoshida T."/>
            <person name="Sawayama S."/>
        </authorList>
    </citation>
    <scope>NUCLEOTIDE SEQUENCE [LARGE SCALE GENOMIC DNA]</scope>
    <source>
        <strain evidence="2 3">NIES-144</strain>
    </source>
</reference>
<keyword evidence="3" id="KW-1185">Reference proteome</keyword>
<dbReference type="AlphaFoldDB" id="A0A699YSG4"/>
<comment type="caution">
    <text evidence="2">The sequence shown here is derived from an EMBL/GenBank/DDBJ whole genome shotgun (WGS) entry which is preliminary data.</text>
</comment>
<organism evidence="2 3">
    <name type="scientific">Haematococcus lacustris</name>
    <name type="common">Green alga</name>
    <name type="synonym">Haematococcus pluvialis</name>
    <dbReference type="NCBI Taxonomy" id="44745"/>
    <lineage>
        <taxon>Eukaryota</taxon>
        <taxon>Viridiplantae</taxon>
        <taxon>Chlorophyta</taxon>
        <taxon>core chlorophytes</taxon>
        <taxon>Chlorophyceae</taxon>
        <taxon>CS clade</taxon>
        <taxon>Chlamydomonadales</taxon>
        <taxon>Haematococcaceae</taxon>
        <taxon>Haematococcus</taxon>
    </lineage>
</organism>
<accession>A0A699YSG4</accession>